<comment type="pathway">
    <text evidence="2">Cofactor biosynthesis; riboflavin biosynthesis; 5-amino-6-(D-ribitylamino)uracil from GTP: step 3/4.</text>
</comment>
<name>A0A1J5SBZ1_9ZZZZ</name>
<dbReference type="NCBIfam" id="TIGR00326">
    <property type="entry name" value="eubact_ribD"/>
    <property type="match status" value="1"/>
</dbReference>
<keyword evidence="5" id="KW-0862">Zinc</keyword>
<evidence type="ECO:0000256" key="7">
    <source>
        <dbReference type="ARBA" id="ARBA00023002"/>
    </source>
</evidence>
<keyword evidence="6" id="KW-0521">NADP</keyword>
<dbReference type="InterPro" id="IPR050765">
    <property type="entry name" value="Riboflavin_Biosynth_HTPR"/>
</dbReference>
<dbReference type="PANTHER" id="PTHR38011">
    <property type="entry name" value="DIHYDROFOLATE REDUCTASE FAMILY PROTEIN (AFU_ORTHOLOGUE AFUA_8G06820)"/>
    <property type="match status" value="1"/>
</dbReference>
<dbReference type="GO" id="GO:0008270">
    <property type="term" value="F:zinc ion binding"/>
    <property type="evidence" value="ECO:0007669"/>
    <property type="project" value="InterPro"/>
</dbReference>
<dbReference type="GO" id="GO:0050661">
    <property type="term" value="F:NADP binding"/>
    <property type="evidence" value="ECO:0007669"/>
    <property type="project" value="InterPro"/>
</dbReference>
<dbReference type="PROSITE" id="PS00903">
    <property type="entry name" value="CYT_DCMP_DEAMINASES_1"/>
    <property type="match status" value="1"/>
</dbReference>
<evidence type="ECO:0000259" key="9">
    <source>
        <dbReference type="PROSITE" id="PS51747"/>
    </source>
</evidence>
<keyword evidence="7" id="KW-0560">Oxidoreductase</keyword>
<evidence type="ECO:0000256" key="3">
    <source>
        <dbReference type="ARBA" id="ARBA00022619"/>
    </source>
</evidence>
<dbReference type="InterPro" id="IPR024072">
    <property type="entry name" value="DHFR-like_dom_sf"/>
</dbReference>
<protein>
    <submittedName>
        <fullName evidence="10">Riboflavin biosynthesis protein RibD</fullName>
    </submittedName>
</protein>
<dbReference type="UniPathway" id="UPA00275">
    <property type="reaction ID" value="UER00401"/>
</dbReference>
<accession>A0A1J5SBZ1</accession>
<dbReference type="InterPro" id="IPR016192">
    <property type="entry name" value="APOBEC/CMP_deaminase_Zn-bd"/>
</dbReference>
<dbReference type="Gene3D" id="3.40.430.10">
    <property type="entry name" value="Dihydrofolate Reductase, subunit A"/>
    <property type="match status" value="1"/>
</dbReference>
<proteinExistence type="predicted"/>
<evidence type="ECO:0000256" key="8">
    <source>
        <dbReference type="ARBA" id="ARBA00023268"/>
    </source>
</evidence>
<gene>
    <name evidence="10" type="primary">ribD_6</name>
    <name evidence="10" type="ORF">GALL_202030</name>
</gene>
<dbReference type="InterPro" id="IPR016193">
    <property type="entry name" value="Cytidine_deaminase-like"/>
</dbReference>
<dbReference type="InterPro" id="IPR004794">
    <property type="entry name" value="Eubact_RibD"/>
</dbReference>
<dbReference type="CDD" id="cd01284">
    <property type="entry name" value="Riboflavin_deaminase-reductase"/>
    <property type="match status" value="1"/>
</dbReference>
<evidence type="ECO:0000256" key="6">
    <source>
        <dbReference type="ARBA" id="ARBA00022857"/>
    </source>
</evidence>
<dbReference type="Pfam" id="PF01872">
    <property type="entry name" value="RibD_C"/>
    <property type="match status" value="1"/>
</dbReference>
<dbReference type="GO" id="GO:0009231">
    <property type="term" value="P:riboflavin biosynthetic process"/>
    <property type="evidence" value="ECO:0007669"/>
    <property type="project" value="UniProtKB-UniPathway"/>
</dbReference>
<evidence type="ECO:0000256" key="2">
    <source>
        <dbReference type="ARBA" id="ARBA00004910"/>
    </source>
</evidence>
<keyword evidence="4" id="KW-0479">Metal-binding</keyword>
<keyword evidence="8" id="KW-0511">Multifunctional enzyme</keyword>
<comment type="pathway">
    <text evidence="1">Cofactor biosynthesis; riboflavin biosynthesis; 5-amino-6-(D-ribitylamino)uracil from GTP: step 2/4.</text>
</comment>
<dbReference type="GO" id="GO:0008835">
    <property type="term" value="F:diaminohydroxyphosphoribosylaminopyrimidine deaminase activity"/>
    <property type="evidence" value="ECO:0007669"/>
    <property type="project" value="InterPro"/>
</dbReference>
<dbReference type="PROSITE" id="PS51747">
    <property type="entry name" value="CYT_DCMP_DEAMINASES_2"/>
    <property type="match status" value="1"/>
</dbReference>
<feature type="domain" description="CMP/dCMP-type deaminase" evidence="9">
    <location>
        <begin position="1"/>
        <end position="120"/>
    </location>
</feature>
<evidence type="ECO:0000313" key="10">
    <source>
        <dbReference type="EMBL" id="OIQ97733.1"/>
    </source>
</evidence>
<reference evidence="10" key="1">
    <citation type="submission" date="2016-10" db="EMBL/GenBank/DDBJ databases">
        <title>Sequence of Gallionella enrichment culture.</title>
        <authorList>
            <person name="Poehlein A."/>
            <person name="Muehling M."/>
            <person name="Daniel R."/>
        </authorList>
    </citation>
    <scope>NUCLEOTIDE SEQUENCE</scope>
</reference>
<dbReference type="InterPro" id="IPR002125">
    <property type="entry name" value="CMP_dCMP_dom"/>
</dbReference>
<dbReference type="AlphaFoldDB" id="A0A1J5SBZ1"/>
<evidence type="ECO:0000256" key="5">
    <source>
        <dbReference type="ARBA" id="ARBA00022833"/>
    </source>
</evidence>
<evidence type="ECO:0000256" key="1">
    <source>
        <dbReference type="ARBA" id="ARBA00004882"/>
    </source>
</evidence>
<dbReference type="Gene3D" id="3.40.140.10">
    <property type="entry name" value="Cytidine Deaminase, domain 2"/>
    <property type="match status" value="1"/>
</dbReference>
<keyword evidence="3" id="KW-0686">Riboflavin biosynthesis</keyword>
<dbReference type="EMBL" id="MLJW01000128">
    <property type="protein sequence ID" value="OIQ97733.1"/>
    <property type="molecule type" value="Genomic_DNA"/>
</dbReference>
<comment type="caution">
    <text evidence="10">The sequence shown here is derived from an EMBL/GenBank/DDBJ whole genome shotgun (WGS) entry which is preliminary data.</text>
</comment>
<dbReference type="PANTHER" id="PTHR38011:SF7">
    <property type="entry name" value="2,5-DIAMINO-6-RIBOSYLAMINO-4(3H)-PYRIMIDINONE 5'-PHOSPHATE REDUCTASE"/>
    <property type="match status" value="1"/>
</dbReference>
<dbReference type="InterPro" id="IPR011549">
    <property type="entry name" value="RibD_C"/>
</dbReference>
<dbReference type="NCBIfam" id="TIGR00227">
    <property type="entry name" value="ribD_Cterm"/>
    <property type="match status" value="1"/>
</dbReference>
<organism evidence="10">
    <name type="scientific">mine drainage metagenome</name>
    <dbReference type="NCBI Taxonomy" id="410659"/>
    <lineage>
        <taxon>unclassified sequences</taxon>
        <taxon>metagenomes</taxon>
        <taxon>ecological metagenomes</taxon>
    </lineage>
</organism>
<dbReference type="InterPro" id="IPR002734">
    <property type="entry name" value="RibDG_C"/>
</dbReference>
<dbReference type="Pfam" id="PF00383">
    <property type="entry name" value="dCMP_cyt_deam_1"/>
    <property type="match status" value="1"/>
</dbReference>
<dbReference type="PIRSF" id="PIRSF006769">
    <property type="entry name" value="RibD"/>
    <property type="match status" value="1"/>
</dbReference>
<evidence type="ECO:0000256" key="4">
    <source>
        <dbReference type="ARBA" id="ARBA00022723"/>
    </source>
</evidence>
<dbReference type="SUPFAM" id="SSF53597">
    <property type="entry name" value="Dihydrofolate reductase-like"/>
    <property type="match status" value="1"/>
</dbReference>
<dbReference type="SUPFAM" id="SSF53927">
    <property type="entry name" value="Cytidine deaminase-like"/>
    <property type="match status" value="1"/>
</dbReference>
<dbReference type="GO" id="GO:0008703">
    <property type="term" value="F:5-amino-6-(5-phosphoribosylamino)uracil reductase activity"/>
    <property type="evidence" value="ECO:0007669"/>
    <property type="project" value="InterPro"/>
</dbReference>
<sequence length="355" mass="37560">MAQALRLARRGLYSTTPNPRVGCVLVQGGAVIGEGYTQPAGQNHAEIEALADARSRRAEVRGATAYVTLEPCSHYGLTPPCAEALVAAGVARVVAALQDPNPLVAGQGLERLRAAGISTACGLMACEAAELNVGFVARMTRGRPWLRLKLAASLDGKTALNNGRSQWLTGAAARLDGHRWRARACAILTGIGTVRDDDPRFTVRDVDTDRQPLKVVVDSRLELPLSAQILNGGGVLVAAAQDDAAKIGALKRAGAEVLLLPNAQGKVDLNALMQELARRGINELHAEAGARLNGSLLREGLVDELLLYLAPLLLGDAARGMFHLPELTDLAGRKSLKINDLTRVGDDIRVLARLA</sequence>